<dbReference type="Gene3D" id="1.20.1250.20">
    <property type="entry name" value="MFS general substrate transporter like domains"/>
    <property type="match status" value="1"/>
</dbReference>
<feature type="transmembrane region" description="Helical" evidence="7">
    <location>
        <begin position="360"/>
        <end position="381"/>
    </location>
</feature>
<feature type="transmembrane region" description="Helical" evidence="7">
    <location>
        <begin position="202"/>
        <end position="222"/>
    </location>
</feature>
<evidence type="ECO:0000313" key="8">
    <source>
        <dbReference type="EMBL" id="OAQ72683.1"/>
    </source>
</evidence>
<sequence>MASLVGQPSIKGSSEVMRMVLLNFCTIGITFTWGIEMTYCTPYLLNLGLTKSNTSLIWIAGPLSGLVVQPIIGVIADENTSKWGRRRPFMVIGALIVAACLLVLGFTKEIVGFVLQDEKAAKGPTIALAVLSIYALDFAINAVMSCSRSLIVDVLELEQQQAGAAWASRMNAVGHIIGYGAGAIDLVQILGTSLGQTQFQQLTVIAAAAILASTAVTCWAVNESVLVSGKNTKRQSSFGVLRQIYSTVRHLPPRIEAICWAQFWSWIGWFPFLFYSTTWIGETYFRYDVPPDAKQSKDVLGEMGRIGSTSLVLYSFITCSGAFILPLFVRSPDEEAYTARPPPAVAGFLKRFKELKPDLLSTWIFGHLMFAASMSLAPFAMSFRFATALVCLCGIPWTIAMWAPTALLGIEVNKLSGRPSYRRLSDEPEMELPRLNGSDGPSLLGDGPETSASVPSSSGELSGIYFGILNIYTTIPQFLGTLIATVVFAILEPGKSREVGDGEQIPKQSGPNAIAVCLFIGAMCSIVASFATRRLKNM</sequence>
<keyword evidence="9" id="KW-1185">Reference proteome</keyword>
<evidence type="ECO:0000256" key="4">
    <source>
        <dbReference type="ARBA" id="ARBA00022989"/>
    </source>
</evidence>
<dbReference type="PANTHER" id="PTHR19432:SF76">
    <property type="entry name" value="TRANSPORTER, PUTATIVE (EUROFUNG)-RELATED"/>
    <property type="match status" value="1"/>
</dbReference>
<dbReference type="GeneID" id="28844573"/>
<accession>A0A179G5Q1</accession>
<dbReference type="OrthoDB" id="28755at2759"/>
<feature type="transmembrane region" description="Helical" evidence="7">
    <location>
        <begin position="16"/>
        <end position="35"/>
    </location>
</feature>
<feature type="transmembrane region" description="Helical" evidence="7">
    <location>
        <begin position="126"/>
        <end position="144"/>
    </location>
</feature>
<feature type="transmembrane region" description="Helical" evidence="7">
    <location>
        <begin position="464"/>
        <end position="491"/>
    </location>
</feature>
<evidence type="ECO:0000256" key="6">
    <source>
        <dbReference type="SAM" id="MobiDB-lite"/>
    </source>
</evidence>
<evidence type="ECO:0000313" key="9">
    <source>
        <dbReference type="Proteomes" id="UP000078397"/>
    </source>
</evidence>
<dbReference type="Proteomes" id="UP000078397">
    <property type="component" value="Unassembled WGS sequence"/>
</dbReference>
<feature type="transmembrane region" description="Helical" evidence="7">
    <location>
        <begin position="263"/>
        <end position="285"/>
    </location>
</feature>
<evidence type="ECO:0000256" key="5">
    <source>
        <dbReference type="ARBA" id="ARBA00023136"/>
    </source>
</evidence>
<evidence type="ECO:0000256" key="3">
    <source>
        <dbReference type="ARBA" id="ARBA00022692"/>
    </source>
</evidence>
<feature type="transmembrane region" description="Helical" evidence="7">
    <location>
        <begin position="306"/>
        <end position="329"/>
    </location>
</feature>
<evidence type="ECO:0000256" key="1">
    <source>
        <dbReference type="ARBA" id="ARBA00004141"/>
    </source>
</evidence>
<feature type="transmembrane region" description="Helical" evidence="7">
    <location>
        <begin position="388"/>
        <end position="410"/>
    </location>
</feature>
<reference evidence="8 9" key="1">
    <citation type="journal article" date="2016" name="PLoS Pathog.">
        <title>Biosynthesis of antibiotic leucinostatins in bio-control fungus Purpureocillium lilacinum and their inhibition on phytophthora revealed by genome mining.</title>
        <authorList>
            <person name="Wang G."/>
            <person name="Liu Z."/>
            <person name="Lin R."/>
            <person name="Li E."/>
            <person name="Mao Z."/>
            <person name="Ling J."/>
            <person name="Yang Y."/>
            <person name="Yin W.B."/>
            <person name="Xie B."/>
        </authorList>
    </citation>
    <scope>NUCLEOTIDE SEQUENCE [LARGE SCALE GENOMIC DNA]</scope>
    <source>
        <strain evidence="8">170</strain>
    </source>
</reference>
<organism evidence="8 9">
    <name type="scientific">Pochonia chlamydosporia 170</name>
    <dbReference type="NCBI Taxonomy" id="1380566"/>
    <lineage>
        <taxon>Eukaryota</taxon>
        <taxon>Fungi</taxon>
        <taxon>Dikarya</taxon>
        <taxon>Ascomycota</taxon>
        <taxon>Pezizomycotina</taxon>
        <taxon>Sordariomycetes</taxon>
        <taxon>Hypocreomycetidae</taxon>
        <taxon>Hypocreales</taxon>
        <taxon>Clavicipitaceae</taxon>
        <taxon>Pochonia</taxon>
    </lineage>
</organism>
<comment type="caution">
    <text evidence="8">The sequence shown here is derived from an EMBL/GenBank/DDBJ whole genome shotgun (WGS) entry which is preliminary data.</text>
</comment>
<dbReference type="SUPFAM" id="SSF103473">
    <property type="entry name" value="MFS general substrate transporter"/>
    <property type="match status" value="1"/>
</dbReference>
<dbReference type="PANTHER" id="PTHR19432">
    <property type="entry name" value="SUGAR TRANSPORTER"/>
    <property type="match status" value="1"/>
</dbReference>
<keyword evidence="5 7" id="KW-0472">Membrane</keyword>
<comment type="subcellular location">
    <subcellularLocation>
        <location evidence="1">Membrane</location>
        <topology evidence="1">Multi-pass membrane protein</topology>
    </subcellularLocation>
</comment>
<keyword evidence="4 7" id="KW-1133">Transmembrane helix</keyword>
<dbReference type="GO" id="GO:0008506">
    <property type="term" value="F:sucrose:proton symporter activity"/>
    <property type="evidence" value="ECO:0007669"/>
    <property type="project" value="TreeGrafter"/>
</dbReference>
<keyword evidence="2" id="KW-0813">Transport</keyword>
<dbReference type="AlphaFoldDB" id="A0A179G5Q1"/>
<dbReference type="RefSeq" id="XP_018148766.1">
    <property type="nucleotide sequence ID" value="XM_018280579.1"/>
</dbReference>
<name>A0A179G5Q1_METCM</name>
<proteinExistence type="predicted"/>
<dbReference type="EMBL" id="LSBJ02000001">
    <property type="protein sequence ID" value="OAQ72683.1"/>
    <property type="molecule type" value="Genomic_DNA"/>
</dbReference>
<gene>
    <name evidence="8" type="ORF">VFPPC_00587</name>
</gene>
<feature type="transmembrane region" description="Helical" evidence="7">
    <location>
        <begin position="55"/>
        <end position="76"/>
    </location>
</feature>
<keyword evidence="3 7" id="KW-0812">Transmembrane</keyword>
<feature type="transmembrane region" description="Helical" evidence="7">
    <location>
        <begin position="88"/>
        <end position="106"/>
    </location>
</feature>
<feature type="transmembrane region" description="Helical" evidence="7">
    <location>
        <begin position="512"/>
        <end position="532"/>
    </location>
</feature>
<protein>
    <submittedName>
        <fullName evidence="8">Sucrose transport protein</fullName>
    </submittedName>
</protein>
<dbReference type="Pfam" id="PF13347">
    <property type="entry name" value="MFS_2"/>
    <property type="match status" value="1"/>
</dbReference>
<dbReference type="KEGG" id="pchm:VFPPC_00587"/>
<dbReference type="GO" id="GO:0005886">
    <property type="term" value="C:plasma membrane"/>
    <property type="evidence" value="ECO:0007669"/>
    <property type="project" value="TreeGrafter"/>
</dbReference>
<evidence type="ECO:0000256" key="7">
    <source>
        <dbReference type="SAM" id="Phobius"/>
    </source>
</evidence>
<dbReference type="InterPro" id="IPR036259">
    <property type="entry name" value="MFS_trans_sf"/>
</dbReference>
<evidence type="ECO:0000256" key="2">
    <source>
        <dbReference type="ARBA" id="ARBA00022448"/>
    </source>
</evidence>
<feature type="region of interest" description="Disordered" evidence="6">
    <location>
        <begin position="423"/>
        <end position="457"/>
    </location>
</feature>